<evidence type="ECO:0000313" key="7">
    <source>
        <dbReference type="Ensembl" id="ENSSLDP00000010101.1"/>
    </source>
</evidence>
<dbReference type="GO" id="GO:0045087">
    <property type="term" value="P:innate immune response"/>
    <property type="evidence" value="ECO:0007669"/>
    <property type="project" value="UniProtKB-KW"/>
</dbReference>
<accession>A0A3B4X1I3</accession>
<dbReference type="Pfam" id="PF00619">
    <property type="entry name" value="CARD"/>
    <property type="match status" value="1"/>
</dbReference>
<dbReference type="GeneTree" id="ENSGT00940000177773"/>
<keyword evidence="4" id="KW-0391">Immunity</keyword>
<evidence type="ECO:0000256" key="5">
    <source>
        <dbReference type="ARBA" id="ARBA00023198"/>
    </source>
</evidence>
<dbReference type="GO" id="GO:0006954">
    <property type="term" value="P:inflammatory response"/>
    <property type="evidence" value="ECO:0007669"/>
    <property type="project" value="UniProtKB-KW"/>
</dbReference>
<evidence type="ECO:0000256" key="1">
    <source>
        <dbReference type="ARBA" id="ARBA00004514"/>
    </source>
</evidence>
<reference evidence="7" key="1">
    <citation type="submission" date="2025-08" db="UniProtKB">
        <authorList>
            <consortium name="Ensembl"/>
        </authorList>
    </citation>
    <scope>IDENTIFICATION</scope>
</reference>
<keyword evidence="2" id="KW-0963">Cytoplasm</keyword>
<dbReference type="STRING" id="1841481.ENSSLDP00000010101"/>
<dbReference type="InterPro" id="IPR011029">
    <property type="entry name" value="DEATH-like_dom_sf"/>
</dbReference>
<protein>
    <recommendedName>
        <fullName evidence="6">CARD domain-containing protein</fullName>
    </recommendedName>
</protein>
<organism evidence="7 8">
    <name type="scientific">Seriola lalandi dorsalis</name>
    <dbReference type="NCBI Taxonomy" id="1841481"/>
    <lineage>
        <taxon>Eukaryota</taxon>
        <taxon>Metazoa</taxon>
        <taxon>Chordata</taxon>
        <taxon>Craniata</taxon>
        <taxon>Vertebrata</taxon>
        <taxon>Euteleostomi</taxon>
        <taxon>Actinopterygii</taxon>
        <taxon>Neopterygii</taxon>
        <taxon>Teleostei</taxon>
        <taxon>Neoteleostei</taxon>
        <taxon>Acanthomorphata</taxon>
        <taxon>Carangaria</taxon>
        <taxon>Carangiformes</taxon>
        <taxon>Carangidae</taxon>
        <taxon>Seriola</taxon>
    </lineage>
</organism>
<sequence>YFDVCGPYHTMRFFDHFVDRHRTVLINGVHDTRAILDKLMDEGLISNETYNALRALTTPQDQMREILRFVSSAGRRSEDAFYQIINEKWDFMTLGKLKKQG</sequence>
<evidence type="ECO:0000256" key="4">
    <source>
        <dbReference type="ARBA" id="ARBA00022859"/>
    </source>
</evidence>
<dbReference type="SUPFAM" id="SSF47986">
    <property type="entry name" value="DEATH domain"/>
    <property type="match status" value="1"/>
</dbReference>
<dbReference type="Ensembl" id="ENSSLDT00000010467.1">
    <property type="protein sequence ID" value="ENSSLDP00000010101.1"/>
    <property type="gene ID" value="ENSSLDG00000008055.1"/>
</dbReference>
<dbReference type="Gene3D" id="1.10.533.10">
    <property type="entry name" value="Death Domain, Fas"/>
    <property type="match status" value="1"/>
</dbReference>
<evidence type="ECO:0000259" key="6">
    <source>
        <dbReference type="PROSITE" id="PS50209"/>
    </source>
</evidence>
<name>A0A3B4X1I3_SERLL</name>
<reference evidence="7" key="2">
    <citation type="submission" date="2025-09" db="UniProtKB">
        <authorList>
            <consortium name="Ensembl"/>
        </authorList>
    </citation>
    <scope>IDENTIFICATION</scope>
</reference>
<dbReference type="PANTHER" id="PTHR46985:SF2">
    <property type="entry name" value="APOPTOSIS-ASSOCIATED SPECK-LIKE PROTEIN CONTAINING A CARD"/>
    <property type="match status" value="1"/>
</dbReference>
<keyword evidence="3" id="KW-0399">Innate immunity</keyword>
<dbReference type="InterPro" id="IPR001315">
    <property type="entry name" value="CARD"/>
</dbReference>
<keyword evidence="8" id="KW-1185">Reference proteome</keyword>
<dbReference type="GO" id="GO:0042981">
    <property type="term" value="P:regulation of apoptotic process"/>
    <property type="evidence" value="ECO:0007669"/>
    <property type="project" value="InterPro"/>
</dbReference>
<evidence type="ECO:0000313" key="8">
    <source>
        <dbReference type="Proteomes" id="UP000261360"/>
    </source>
</evidence>
<dbReference type="GO" id="GO:0005829">
    <property type="term" value="C:cytosol"/>
    <property type="evidence" value="ECO:0007669"/>
    <property type="project" value="UniProtKB-SubCell"/>
</dbReference>
<evidence type="ECO:0000256" key="3">
    <source>
        <dbReference type="ARBA" id="ARBA00022588"/>
    </source>
</evidence>
<dbReference type="AlphaFoldDB" id="A0A3B4X1I3"/>
<keyword evidence="5" id="KW-0395">Inflammatory response</keyword>
<evidence type="ECO:0000256" key="2">
    <source>
        <dbReference type="ARBA" id="ARBA00022490"/>
    </source>
</evidence>
<proteinExistence type="predicted"/>
<dbReference type="InterPro" id="IPR051249">
    <property type="entry name" value="NLRP_Inflammasome"/>
</dbReference>
<feature type="domain" description="CARD" evidence="6">
    <location>
        <begin position="16"/>
        <end position="87"/>
    </location>
</feature>
<dbReference type="PROSITE" id="PS50209">
    <property type="entry name" value="CARD"/>
    <property type="match status" value="1"/>
</dbReference>
<dbReference type="Proteomes" id="UP000261360">
    <property type="component" value="Unplaced"/>
</dbReference>
<dbReference type="PANTHER" id="PTHR46985">
    <property type="entry name" value="NACHT, LRR AND PYD DOMAINS-CONTAINING PROTEIN 1"/>
    <property type="match status" value="1"/>
</dbReference>
<comment type="subcellular location">
    <subcellularLocation>
        <location evidence="1">Cytoplasm</location>
        <location evidence="1">Cytosol</location>
    </subcellularLocation>
</comment>